<protein>
    <submittedName>
        <fullName evidence="1">Uncharacterized protein</fullName>
    </submittedName>
</protein>
<organism evidence="1 2">
    <name type="scientific">Tateyamaria omphalii</name>
    <dbReference type="NCBI Taxonomy" id="299262"/>
    <lineage>
        <taxon>Bacteria</taxon>
        <taxon>Pseudomonadati</taxon>
        <taxon>Pseudomonadota</taxon>
        <taxon>Alphaproteobacteria</taxon>
        <taxon>Rhodobacterales</taxon>
        <taxon>Roseobacteraceae</taxon>
        <taxon>Tateyamaria</taxon>
    </lineage>
</organism>
<accession>A0A1P8MWR4</accession>
<reference evidence="1 2" key="1">
    <citation type="submission" date="2017-01" db="EMBL/GenBank/DDBJ databases">
        <title>Complete genome of Tateyamaria omphalii DOK1-4 isolated from seawater in Dokdo.</title>
        <authorList>
            <person name="Kim J.H."/>
            <person name="Chi W.-J."/>
        </authorList>
    </citation>
    <scope>NUCLEOTIDE SEQUENCE [LARGE SCALE GENOMIC DNA]</scope>
    <source>
        <strain evidence="1 2">DOK1-4</strain>
    </source>
</reference>
<sequence length="62" mass="6995">MRFSHSIFVLIAQREGGPARSSKIEKVIYPCAPAQDARPITIFPKKPPRRFGPAAFCERSEH</sequence>
<evidence type="ECO:0000313" key="1">
    <source>
        <dbReference type="EMBL" id="APX12550.1"/>
    </source>
</evidence>
<dbReference type="Proteomes" id="UP000186336">
    <property type="component" value="Chromosome"/>
</dbReference>
<keyword evidence="2" id="KW-1185">Reference proteome</keyword>
<dbReference type="EMBL" id="CP019312">
    <property type="protein sequence ID" value="APX12550.1"/>
    <property type="molecule type" value="Genomic_DNA"/>
</dbReference>
<dbReference type="AlphaFoldDB" id="A0A1P8MWR4"/>
<evidence type="ECO:0000313" key="2">
    <source>
        <dbReference type="Proteomes" id="UP000186336"/>
    </source>
</evidence>
<proteinExistence type="predicted"/>
<dbReference type="KEGG" id="tom:BWR18_13325"/>
<gene>
    <name evidence="1" type="ORF">BWR18_13325</name>
</gene>
<name>A0A1P8MWR4_9RHOB</name>